<name>A0A0D7VYF7_9FLAO</name>
<feature type="transmembrane region" description="Helical" evidence="1">
    <location>
        <begin position="43"/>
        <end position="61"/>
    </location>
</feature>
<keyword evidence="3" id="KW-1185">Reference proteome</keyword>
<keyword evidence="1" id="KW-1133">Transmembrane helix</keyword>
<evidence type="ECO:0000256" key="1">
    <source>
        <dbReference type="SAM" id="Phobius"/>
    </source>
</evidence>
<dbReference type="RefSeq" id="WP_044634109.1">
    <property type="nucleotide sequence ID" value="NZ_JTDW01000026.1"/>
</dbReference>
<dbReference type="Proteomes" id="UP000032578">
    <property type="component" value="Unassembled WGS sequence"/>
</dbReference>
<keyword evidence="1" id="KW-0812">Transmembrane</keyword>
<feature type="transmembrane region" description="Helical" evidence="1">
    <location>
        <begin position="114"/>
        <end position="141"/>
    </location>
</feature>
<dbReference type="AlphaFoldDB" id="A0A0D7VYF7"/>
<comment type="caution">
    <text evidence="2">The sequence shown here is derived from an EMBL/GenBank/DDBJ whole genome shotgun (WGS) entry which is preliminary data.</text>
</comment>
<sequence length="156" mass="17659">MKNKEKTSLQQAIYYAKAPIIIALILTPVRYGLELLGLPENAIFIIGLLWLTLGIAIYLGIKLGNQKQAYKILLLSLLIYSPISRIPVAILWWVDTKWEIGTHYGLYYDNFGQALLNHVIYGSLVQLVPGFLLGIVTITIMRYRKTLTKNKPLENG</sequence>
<feature type="transmembrane region" description="Helical" evidence="1">
    <location>
        <begin position="12"/>
        <end position="31"/>
    </location>
</feature>
<feature type="transmembrane region" description="Helical" evidence="1">
    <location>
        <begin position="73"/>
        <end position="94"/>
    </location>
</feature>
<evidence type="ECO:0000313" key="3">
    <source>
        <dbReference type="Proteomes" id="UP000032578"/>
    </source>
</evidence>
<keyword evidence="1" id="KW-0472">Membrane</keyword>
<reference evidence="2 3" key="1">
    <citation type="submission" date="2014-11" db="EMBL/GenBank/DDBJ databases">
        <title>Tamlana sedimentorum sp. nov., isolated from shallow sand sediments of the Sea of Japan.</title>
        <authorList>
            <person name="Romanenko L.A."/>
        </authorList>
    </citation>
    <scope>NUCLEOTIDE SEQUENCE [LARGE SCALE GENOMIC DNA]</scope>
    <source>
        <strain evidence="2 3">JCM 19808</strain>
    </source>
</reference>
<evidence type="ECO:0000313" key="2">
    <source>
        <dbReference type="EMBL" id="KJD31478.1"/>
    </source>
</evidence>
<accession>A0A0D7VYF7</accession>
<organism evidence="2 3">
    <name type="scientific">Neotamlana sedimentorum</name>
    <dbReference type="NCBI Taxonomy" id="1435349"/>
    <lineage>
        <taxon>Bacteria</taxon>
        <taxon>Pseudomonadati</taxon>
        <taxon>Bacteroidota</taxon>
        <taxon>Flavobacteriia</taxon>
        <taxon>Flavobacteriales</taxon>
        <taxon>Flavobacteriaceae</taxon>
        <taxon>Neotamlana</taxon>
    </lineage>
</organism>
<dbReference type="EMBL" id="JTDW01000026">
    <property type="protein sequence ID" value="KJD31478.1"/>
    <property type="molecule type" value="Genomic_DNA"/>
</dbReference>
<dbReference type="OrthoDB" id="1442739at2"/>
<proteinExistence type="predicted"/>
<dbReference type="PATRIC" id="fig|1435349.4.peg.1747"/>
<gene>
    <name evidence="2" type="ORF">PW52_16610</name>
</gene>
<protein>
    <submittedName>
        <fullName evidence="2">Uncharacterized protein</fullName>
    </submittedName>
</protein>